<comment type="caution">
    <text evidence="1">The sequence shown here is derived from an EMBL/GenBank/DDBJ whole genome shotgun (WGS) entry which is preliminary data.</text>
</comment>
<reference evidence="1 2" key="1">
    <citation type="journal article" date="2022" name="Hortic Res">
        <title>A haplotype resolved chromosomal level avocado genome allows analysis of novel avocado genes.</title>
        <authorList>
            <person name="Nath O."/>
            <person name="Fletcher S.J."/>
            <person name="Hayward A."/>
            <person name="Shaw L.M."/>
            <person name="Masouleh A.K."/>
            <person name="Furtado A."/>
            <person name="Henry R.J."/>
            <person name="Mitter N."/>
        </authorList>
    </citation>
    <scope>NUCLEOTIDE SEQUENCE [LARGE SCALE GENOMIC DNA]</scope>
    <source>
        <strain evidence="2">cv. Hass</strain>
    </source>
</reference>
<gene>
    <name evidence="1" type="ORF">MRB53_013408</name>
</gene>
<organism evidence="1 2">
    <name type="scientific">Persea americana</name>
    <name type="common">Avocado</name>
    <dbReference type="NCBI Taxonomy" id="3435"/>
    <lineage>
        <taxon>Eukaryota</taxon>
        <taxon>Viridiplantae</taxon>
        <taxon>Streptophyta</taxon>
        <taxon>Embryophyta</taxon>
        <taxon>Tracheophyta</taxon>
        <taxon>Spermatophyta</taxon>
        <taxon>Magnoliopsida</taxon>
        <taxon>Magnoliidae</taxon>
        <taxon>Laurales</taxon>
        <taxon>Lauraceae</taxon>
        <taxon>Persea</taxon>
    </lineage>
</organism>
<dbReference type="EMBL" id="CM056812">
    <property type="protein sequence ID" value="KAJ8617222.1"/>
    <property type="molecule type" value="Genomic_DNA"/>
</dbReference>
<sequence>MAETRNDMQPMDSPIAGASPVMLGILGILMAALKLTWKNKKFMLSITVLVLPPFTLLSLGNKFLVFILMSDVASKEALLLFDGNDQSKTEHALAGIQKDFRILVGLELCFLIALWMVVLVAMMTTVYSSAMAYVGKDCTHKGMLSRIKMTLKRPAITWFYVSFFTAAYIVFIMVLIWLVLPEGGAFIALVALMSFLALVVYLYLAAVWTLGLIIAIIEDDCYGLVALSKAGELIRGRKVQGFVLMLFLTVIALALYVWTDYLTPVASSAFNLLAVIQFCLVKLFAFVVYTVFYYECKKTHGEKLEMHGTSPVGSNL</sequence>
<dbReference type="Proteomes" id="UP001234297">
    <property type="component" value="Chromosome 4"/>
</dbReference>
<evidence type="ECO:0000313" key="2">
    <source>
        <dbReference type="Proteomes" id="UP001234297"/>
    </source>
</evidence>
<name>A0ACC2K8C9_PERAE</name>
<keyword evidence="2" id="KW-1185">Reference proteome</keyword>
<evidence type="ECO:0000313" key="1">
    <source>
        <dbReference type="EMBL" id="KAJ8617222.1"/>
    </source>
</evidence>
<proteinExistence type="predicted"/>
<protein>
    <submittedName>
        <fullName evidence="1">Uncharacterized protein</fullName>
    </submittedName>
</protein>
<accession>A0ACC2K8C9</accession>